<evidence type="ECO:0000256" key="1">
    <source>
        <dbReference type="SAM" id="Phobius"/>
    </source>
</evidence>
<dbReference type="AlphaFoldDB" id="A0A9X2WP50"/>
<protein>
    <submittedName>
        <fullName evidence="3">Diguanylate cyclase</fullName>
    </submittedName>
</protein>
<keyword evidence="4" id="KW-1185">Reference proteome</keyword>
<dbReference type="EMBL" id="JAMTCD010000017">
    <property type="protein sequence ID" value="MCT7942745.1"/>
    <property type="molecule type" value="Genomic_DNA"/>
</dbReference>
<accession>A0A9X2WP50</accession>
<dbReference type="InterPro" id="IPR029151">
    <property type="entry name" value="Sensor-like_sf"/>
</dbReference>
<sequence>MFKRKNTISSAIPLIASVQDIHWSRTHILSLASQIILLIIGLFIATNMIINMGERRLQEDWAGQRYSELQTVASLASDKMSFLQFRTQTFANGELLRQYLSSPSEEQKQKLFQSWDSLTKHIPELLGLALYDPQGKLKFATSSNFEGLTLPPKLLKGRSAMGGGEIFSSDMAFIPIDGKLEPYIFQLAWLENPDQSINGYLVTYNSVTRLLDTIKPAFFNPNSPLLLLDHQSFLYAGANQSNPLTNMPDTLGASLKQTHPELWQSMAMNNFGQYHSKNSTFVYLKVELTGQNETKREYFFLSYIRHQDIATRFEQWTIVLVIASIFIALLGVGLIVFRYRYLMERKARHNSIRLSNGLFNTELSYAITNDSGRILGINESAANSLHYQLKTLTDRSLQRVLNLTDDKFNEITNILYEKQCWSGCIGLDDDNHQINIHIHRESLSPSEHYWIVVFNDISELVASRQLAFLNQLLSDGAIAAALTDAQGKMISCNHCFDGLMKLHGDHQLDIVALLGHEISNVWGNILTQVTLQGEWQGQVSPFEESRFNKNLKVTINGHLSLEGDIEYLIFTVETNAPAPMHSPAIMSSKSNMVMRMVDLENHFNNTSENIKFSSSLMVMDINPEGIFNNMGDISQLEKRQQDIETQLLIDLPPSYQLAHLQLGKLVLFLPKTDATHTHLFAIKTLQNLASHQLDEGINIGIAGYLEKQSLEQYLANADVALKRAKQSGDQNICQAFTRTSTFDFGNTSMY</sequence>
<dbReference type="RefSeq" id="WP_261299100.1">
    <property type="nucleotide sequence ID" value="NZ_JAMTCD010000017.1"/>
</dbReference>
<reference evidence="3" key="1">
    <citation type="journal article" date="2023" name="Int. J. Syst. Evol. Microbiol.">
        <title>&lt;i&gt;Shewanella septentrionalis&lt;/i&gt; sp. nov. and &lt;i&gt;Shewanella holmiensis&lt;/i&gt; sp. nov., isolated from Baltic Sea water and sediments.</title>
        <authorList>
            <person name="Martin-Rodriguez A.J."/>
            <person name="Thorell K."/>
            <person name="Joffre E."/>
            <person name="Jensie-Markopoulos S."/>
            <person name="Moore E.R.B."/>
            <person name="Sjoling A."/>
        </authorList>
    </citation>
    <scope>NUCLEOTIDE SEQUENCE</scope>
    <source>
        <strain evidence="3">SP1S2-7</strain>
    </source>
</reference>
<gene>
    <name evidence="3" type="ORF">NE535_13200</name>
</gene>
<dbReference type="SUPFAM" id="SSF55073">
    <property type="entry name" value="Nucleotide cyclase"/>
    <property type="match status" value="1"/>
</dbReference>
<comment type="caution">
    <text evidence="3">The sequence shown here is derived from an EMBL/GenBank/DDBJ whole genome shotgun (WGS) entry which is preliminary data.</text>
</comment>
<feature type="domain" description="GGDEF" evidence="2">
    <location>
        <begin position="612"/>
        <end position="737"/>
    </location>
</feature>
<dbReference type="Gene3D" id="3.30.450.20">
    <property type="entry name" value="PAS domain"/>
    <property type="match status" value="1"/>
</dbReference>
<evidence type="ECO:0000313" key="4">
    <source>
        <dbReference type="Proteomes" id="UP001155546"/>
    </source>
</evidence>
<dbReference type="InterPro" id="IPR029787">
    <property type="entry name" value="Nucleotide_cyclase"/>
</dbReference>
<dbReference type="InterPro" id="IPR000160">
    <property type="entry name" value="GGDEF_dom"/>
</dbReference>
<dbReference type="Gene3D" id="3.30.70.270">
    <property type="match status" value="1"/>
</dbReference>
<organism evidence="3 4">
    <name type="scientific">Shewanella holmiensis</name>
    <dbReference type="NCBI Taxonomy" id="2952222"/>
    <lineage>
        <taxon>Bacteria</taxon>
        <taxon>Pseudomonadati</taxon>
        <taxon>Pseudomonadota</taxon>
        <taxon>Gammaproteobacteria</taxon>
        <taxon>Alteromonadales</taxon>
        <taxon>Shewanellaceae</taxon>
        <taxon>Shewanella</taxon>
    </lineage>
</organism>
<evidence type="ECO:0000313" key="3">
    <source>
        <dbReference type="EMBL" id="MCT7942745.1"/>
    </source>
</evidence>
<evidence type="ECO:0000259" key="2">
    <source>
        <dbReference type="PROSITE" id="PS50887"/>
    </source>
</evidence>
<name>A0A9X2WP50_9GAMM</name>
<dbReference type="Proteomes" id="UP001155546">
    <property type="component" value="Unassembled WGS sequence"/>
</dbReference>
<feature type="transmembrane region" description="Helical" evidence="1">
    <location>
        <begin position="28"/>
        <end position="50"/>
    </location>
</feature>
<dbReference type="PROSITE" id="PS50887">
    <property type="entry name" value="GGDEF"/>
    <property type="match status" value="1"/>
</dbReference>
<feature type="transmembrane region" description="Helical" evidence="1">
    <location>
        <begin position="316"/>
        <end position="339"/>
    </location>
</feature>
<dbReference type="SUPFAM" id="SSF103190">
    <property type="entry name" value="Sensory domain-like"/>
    <property type="match status" value="2"/>
</dbReference>
<dbReference type="InterPro" id="IPR043128">
    <property type="entry name" value="Rev_trsase/Diguanyl_cyclase"/>
</dbReference>
<keyword evidence="1" id="KW-0812">Transmembrane</keyword>
<proteinExistence type="predicted"/>
<keyword evidence="1" id="KW-1133">Transmembrane helix</keyword>
<keyword evidence="1" id="KW-0472">Membrane</keyword>